<proteinExistence type="predicted"/>
<organism evidence="4 5">
    <name type="scientific">Phlebiopsis gigantea (strain 11061_1 CR5-6)</name>
    <name type="common">White-rot fungus</name>
    <name type="synonym">Peniophora gigantea</name>
    <dbReference type="NCBI Taxonomy" id="745531"/>
    <lineage>
        <taxon>Eukaryota</taxon>
        <taxon>Fungi</taxon>
        <taxon>Dikarya</taxon>
        <taxon>Basidiomycota</taxon>
        <taxon>Agaricomycotina</taxon>
        <taxon>Agaricomycetes</taxon>
        <taxon>Polyporales</taxon>
        <taxon>Phanerochaetaceae</taxon>
        <taxon>Phlebiopsis</taxon>
    </lineage>
</organism>
<sequence length="196" mass="20347">MAHPRLLLRTALALLPALASGFPRTEHTLRERAAAVGPVTSGLPAGWKYGACYVDNAHGRIFALELPDNSGLTIQSCITSCAAQGFTVAGAEFGVQCFCGKELINGAVTAPVSDCNMACGGSATEACGGPNRLSVYSNGPITVLPIPTVQTTGLPGQWQYAGCLEEPAPNRVFPYQIINTNNNSATACLAQCSKFG</sequence>
<keyword evidence="2" id="KW-0732">Signal</keyword>
<accession>A0A0C3S221</accession>
<evidence type="ECO:0000256" key="1">
    <source>
        <dbReference type="ARBA" id="ARBA00022737"/>
    </source>
</evidence>
<feature type="domain" description="WSC" evidence="3">
    <location>
        <begin position="46"/>
        <end position="139"/>
    </location>
</feature>
<protein>
    <recommendedName>
        <fullName evidence="3">WSC domain-containing protein</fullName>
    </recommendedName>
</protein>
<keyword evidence="5" id="KW-1185">Reference proteome</keyword>
<feature type="signal peptide" evidence="2">
    <location>
        <begin position="1"/>
        <end position="21"/>
    </location>
</feature>
<dbReference type="Pfam" id="PF01822">
    <property type="entry name" value="WSC"/>
    <property type="match status" value="1"/>
</dbReference>
<evidence type="ECO:0000313" key="5">
    <source>
        <dbReference type="Proteomes" id="UP000053257"/>
    </source>
</evidence>
<dbReference type="OrthoDB" id="5985073at2759"/>
<dbReference type="EMBL" id="KN840761">
    <property type="protein sequence ID" value="KIP01605.1"/>
    <property type="molecule type" value="Genomic_DNA"/>
</dbReference>
<dbReference type="PANTHER" id="PTHR45964">
    <property type="entry name" value="WSCD FAMILY MEMBER CG9164"/>
    <property type="match status" value="1"/>
</dbReference>
<evidence type="ECO:0000256" key="2">
    <source>
        <dbReference type="SAM" id="SignalP"/>
    </source>
</evidence>
<dbReference type="PROSITE" id="PS51212">
    <property type="entry name" value="WSC"/>
    <property type="match status" value="1"/>
</dbReference>
<evidence type="ECO:0000259" key="3">
    <source>
        <dbReference type="PROSITE" id="PS51212"/>
    </source>
</evidence>
<evidence type="ECO:0000313" key="4">
    <source>
        <dbReference type="EMBL" id="KIP01605.1"/>
    </source>
</evidence>
<dbReference type="InterPro" id="IPR051589">
    <property type="entry name" value="Sialate-O-sulfotransferase"/>
</dbReference>
<dbReference type="Proteomes" id="UP000053257">
    <property type="component" value="Unassembled WGS sequence"/>
</dbReference>
<reference evidence="4 5" key="1">
    <citation type="journal article" date="2014" name="PLoS Genet.">
        <title>Analysis of the Phlebiopsis gigantea genome, transcriptome and secretome provides insight into its pioneer colonization strategies of wood.</title>
        <authorList>
            <person name="Hori C."/>
            <person name="Ishida T."/>
            <person name="Igarashi K."/>
            <person name="Samejima M."/>
            <person name="Suzuki H."/>
            <person name="Master E."/>
            <person name="Ferreira P."/>
            <person name="Ruiz-Duenas F.J."/>
            <person name="Held B."/>
            <person name="Canessa P."/>
            <person name="Larrondo L.F."/>
            <person name="Schmoll M."/>
            <person name="Druzhinina I.S."/>
            <person name="Kubicek C.P."/>
            <person name="Gaskell J.A."/>
            <person name="Kersten P."/>
            <person name="St John F."/>
            <person name="Glasner J."/>
            <person name="Sabat G."/>
            <person name="Splinter BonDurant S."/>
            <person name="Syed K."/>
            <person name="Yadav J."/>
            <person name="Mgbeahuruike A.C."/>
            <person name="Kovalchuk A."/>
            <person name="Asiegbu F.O."/>
            <person name="Lackner G."/>
            <person name="Hoffmeister D."/>
            <person name="Rencoret J."/>
            <person name="Gutierrez A."/>
            <person name="Sun H."/>
            <person name="Lindquist E."/>
            <person name="Barry K."/>
            <person name="Riley R."/>
            <person name="Grigoriev I.V."/>
            <person name="Henrissat B."/>
            <person name="Kues U."/>
            <person name="Berka R.M."/>
            <person name="Martinez A.T."/>
            <person name="Covert S.F."/>
            <person name="Blanchette R.A."/>
            <person name="Cullen D."/>
        </authorList>
    </citation>
    <scope>NUCLEOTIDE SEQUENCE [LARGE SCALE GENOMIC DNA]</scope>
    <source>
        <strain evidence="4 5">11061_1 CR5-6</strain>
    </source>
</reference>
<feature type="non-terminal residue" evidence="4">
    <location>
        <position position="196"/>
    </location>
</feature>
<feature type="chain" id="PRO_5002169714" description="WSC domain-containing protein" evidence="2">
    <location>
        <begin position="22"/>
        <end position="196"/>
    </location>
</feature>
<gene>
    <name evidence="4" type="ORF">PHLGIDRAFT_123209</name>
</gene>
<dbReference type="HOGENOM" id="CLU_063916_2_2_1"/>
<keyword evidence="1" id="KW-0677">Repeat</keyword>
<dbReference type="STRING" id="745531.A0A0C3S221"/>
<name>A0A0C3S221_PHLG1</name>
<dbReference type="SMART" id="SM00321">
    <property type="entry name" value="WSC"/>
    <property type="match status" value="1"/>
</dbReference>
<dbReference type="AlphaFoldDB" id="A0A0C3S221"/>
<dbReference type="InterPro" id="IPR002889">
    <property type="entry name" value="WSC_carb-bd"/>
</dbReference>
<dbReference type="PANTHER" id="PTHR45964:SF5">
    <property type="entry name" value="WSCD FAMILY MEMBER CG9164"/>
    <property type="match status" value="1"/>
</dbReference>